<reference evidence="1" key="1">
    <citation type="submission" date="2022-11" db="EMBL/GenBank/DDBJ databases">
        <authorList>
            <person name="Petersen C."/>
        </authorList>
    </citation>
    <scope>NUCLEOTIDE SEQUENCE</scope>
    <source>
        <strain evidence="1">IBT 19713</strain>
    </source>
</reference>
<dbReference type="GeneID" id="83200472"/>
<reference evidence="1" key="2">
    <citation type="journal article" date="2023" name="IMA Fungus">
        <title>Comparative genomic study of the Penicillium genus elucidates a diverse pangenome and 15 lateral gene transfer events.</title>
        <authorList>
            <person name="Petersen C."/>
            <person name="Sorensen T."/>
            <person name="Nielsen M.R."/>
            <person name="Sondergaard T.E."/>
            <person name="Sorensen J.L."/>
            <person name="Fitzpatrick D.A."/>
            <person name="Frisvad J.C."/>
            <person name="Nielsen K.L."/>
        </authorList>
    </citation>
    <scope>NUCLEOTIDE SEQUENCE</scope>
    <source>
        <strain evidence="1">IBT 19713</strain>
    </source>
</reference>
<comment type="caution">
    <text evidence="1">The sequence shown here is derived from an EMBL/GenBank/DDBJ whole genome shotgun (WGS) entry which is preliminary data.</text>
</comment>
<protein>
    <submittedName>
        <fullName evidence="1">Uncharacterized protein</fullName>
    </submittedName>
</protein>
<accession>A0A9W9P7D2</accession>
<dbReference type="Proteomes" id="UP001150941">
    <property type="component" value="Unassembled WGS sequence"/>
</dbReference>
<sequence length="126" mass="13887">MAIEIHKYPANSSESVLSTTASVSKLPNNLGHLLSRFPSKTTIAMSPVQIRNPAIVKGKYLPFHGPLRAPTFLSVLTNSPSLPRRWLRYHVNFYMNAPSPQEQPIPGLPLFDGLGQKTQFLSTSSS</sequence>
<proteinExistence type="predicted"/>
<dbReference type="EMBL" id="JAPQKS010000003">
    <property type="protein sequence ID" value="KAJ5239253.1"/>
    <property type="molecule type" value="Genomic_DNA"/>
</dbReference>
<dbReference type="RefSeq" id="XP_058332172.1">
    <property type="nucleotide sequence ID" value="XM_058473169.1"/>
</dbReference>
<evidence type="ECO:0000313" key="2">
    <source>
        <dbReference type="Proteomes" id="UP001150941"/>
    </source>
</evidence>
<organism evidence="1 2">
    <name type="scientific">Penicillium chermesinum</name>
    <dbReference type="NCBI Taxonomy" id="63820"/>
    <lineage>
        <taxon>Eukaryota</taxon>
        <taxon>Fungi</taxon>
        <taxon>Dikarya</taxon>
        <taxon>Ascomycota</taxon>
        <taxon>Pezizomycotina</taxon>
        <taxon>Eurotiomycetes</taxon>
        <taxon>Eurotiomycetidae</taxon>
        <taxon>Eurotiales</taxon>
        <taxon>Aspergillaceae</taxon>
        <taxon>Penicillium</taxon>
    </lineage>
</organism>
<gene>
    <name evidence="1" type="ORF">N7468_003872</name>
</gene>
<keyword evidence="2" id="KW-1185">Reference proteome</keyword>
<dbReference type="AlphaFoldDB" id="A0A9W9P7D2"/>
<evidence type="ECO:0000313" key="1">
    <source>
        <dbReference type="EMBL" id="KAJ5239253.1"/>
    </source>
</evidence>
<name>A0A9W9P7D2_9EURO</name>